<dbReference type="Pfam" id="PF04819">
    <property type="entry name" value="DUF716"/>
    <property type="match status" value="1"/>
</dbReference>
<comment type="similarity">
    <text evidence="2">Belongs to the TMEM45 family.</text>
</comment>
<dbReference type="EMBL" id="GCHU01019558">
    <property type="protein sequence ID" value="JAG86032.1"/>
    <property type="molecule type" value="Transcribed_RNA"/>
</dbReference>
<name>A0A0C9S2G2_9CONI</name>
<feature type="region of interest" description="Disordered" evidence="6">
    <location>
        <begin position="84"/>
        <end position="119"/>
    </location>
</feature>
<reference evidence="8" key="1">
    <citation type="submission" date="2015-02" db="EMBL/GenBank/DDBJ databases">
        <title>A transcriptome of Wollemia nobilis - a relic of Gondwana.</title>
        <authorList>
            <person name="Chia J.Y."/>
            <person name="Leong Y.S."/>
            <person name="Abdul Karim S."/>
            <person name="Wan Azmi N."/>
            <person name="Hercus R."/>
            <person name="Croft L."/>
        </authorList>
    </citation>
    <scope>NUCLEOTIDE SEQUENCE</scope>
    <source>
        <strain evidence="8">MaeBrown</strain>
        <tissue evidence="8">Leaf</tissue>
    </source>
</reference>
<evidence type="ECO:0000256" key="2">
    <source>
        <dbReference type="ARBA" id="ARBA00006948"/>
    </source>
</evidence>
<evidence type="ECO:0000313" key="8">
    <source>
        <dbReference type="EMBL" id="JAG86032.1"/>
    </source>
</evidence>
<sequence>MLWIPAFIPKGCLMHPENGHTVVRCRDQAANMRAKALANLQFNWYLAAVTIFPVVLYVKMMERYGGGEKTVPYLSLNAKAEGDVEMGESAKNSPAHRRSMDGSQSSMDMDSLQPFSLER</sequence>
<keyword evidence="3 7" id="KW-0812">Transmembrane</keyword>
<protein>
    <submittedName>
        <fullName evidence="8">TSA: Wollemia nobilis Ref_Wollemi_Transcript_19682_564 transcribed RNA sequence</fullName>
    </submittedName>
</protein>
<evidence type="ECO:0000256" key="4">
    <source>
        <dbReference type="ARBA" id="ARBA00022989"/>
    </source>
</evidence>
<dbReference type="AlphaFoldDB" id="A0A0C9S2G2"/>
<proteinExistence type="inferred from homology"/>
<dbReference type="PANTHER" id="PTHR46285:SF3">
    <property type="entry name" value="PROTEINASE INHIBITOR I4, SERPIN (DUF716)"/>
    <property type="match status" value="1"/>
</dbReference>
<dbReference type="GO" id="GO:0016020">
    <property type="term" value="C:membrane"/>
    <property type="evidence" value="ECO:0007669"/>
    <property type="project" value="UniProtKB-SubCell"/>
</dbReference>
<comment type="subcellular location">
    <subcellularLocation>
        <location evidence="1">Membrane</location>
        <topology evidence="1">Multi-pass membrane protein</topology>
    </subcellularLocation>
</comment>
<keyword evidence="4 7" id="KW-1133">Transmembrane helix</keyword>
<evidence type="ECO:0000256" key="6">
    <source>
        <dbReference type="SAM" id="MobiDB-lite"/>
    </source>
</evidence>
<accession>A0A0C9S2G2</accession>
<feature type="compositionally biased region" description="Low complexity" evidence="6">
    <location>
        <begin position="101"/>
        <end position="111"/>
    </location>
</feature>
<evidence type="ECO:0000256" key="7">
    <source>
        <dbReference type="SAM" id="Phobius"/>
    </source>
</evidence>
<keyword evidence="5 7" id="KW-0472">Membrane</keyword>
<feature type="transmembrane region" description="Helical" evidence="7">
    <location>
        <begin position="42"/>
        <end position="60"/>
    </location>
</feature>
<evidence type="ECO:0000256" key="3">
    <source>
        <dbReference type="ARBA" id="ARBA00022692"/>
    </source>
</evidence>
<evidence type="ECO:0000256" key="5">
    <source>
        <dbReference type="ARBA" id="ARBA00023136"/>
    </source>
</evidence>
<organism evidence="8">
    <name type="scientific">Wollemia nobilis</name>
    <dbReference type="NCBI Taxonomy" id="56998"/>
    <lineage>
        <taxon>Eukaryota</taxon>
        <taxon>Viridiplantae</taxon>
        <taxon>Streptophyta</taxon>
        <taxon>Embryophyta</taxon>
        <taxon>Tracheophyta</taxon>
        <taxon>Spermatophyta</taxon>
        <taxon>Pinopsida</taxon>
        <taxon>Pinidae</taxon>
        <taxon>Conifers II</taxon>
        <taxon>Araucariales</taxon>
        <taxon>Araucariaceae</taxon>
        <taxon>Wollemia</taxon>
    </lineage>
</organism>
<evidence type="ECO:0000256" key="1">
    <source>
        <dbReference type="ARBA" id="ARBA00004141"/>
    </source>
</evidence>
<dbReference type="InterPro" id="IPR006904">
    <property type="entry name" value="DUF716"/>
</dbReference>
<dbReference type="PANTHER" id="PTHR46285">
    <property type="entry name" value="PROTEINASE INHIBITOR I4, SERPIN (DUF716)-RELATED"/>
    <property type="match status" value="1"/>
</dbReference>